<feature type="transmembrane region" description="Helical" evidence="7">
    <location>
        <begin position="371"/>
        <end position="390"/>
    </location>
</feature>
<feature type="transmembrane region" description="Helical" evidence="7">
    <location>
        <begin position="173"/>
        <end position="195"/>
    </location>
</feature>
<accession>A0AAW8NEP5</accession>
<feature type="compositionally biased region" description="Basic and acidic residues" evidence="6">
    <location>
        <begin position="1"/>
        <end position="14"/>
    </location>
</feature>
<dbReference type="InterPro" id="IPR011701">
    <property type="entry name" value="MFS"/>
</dbReference>
<proteinExistence type="predicted"/>
<feature type="transmembrane region" description="Helical" evidence="7">
    <location>
        <begin position="309"/>
        <end position="326"/>
    </location>
</feature>
<feature type="transmembrane region" description="Helical" evidence="7">
    <location>
        <begin position="140"/>
        <end position="161"/>
    </location>
</feature>
<evidence type="ECO:0000259" key="8">
    <source>
        <dbReference type="PROSITE" id="PS50850"/>
    </source>
</evidence>
<dbReference type="GO" id="GO:0005886">
    <property type="term" value="C:plasma membrane"/>
    <property type="evidence" value="ECO:0007669"/>
    <property type="project" value="UniProtKB-SubCell"/>
</dbReference>
<protein>
    <submittedName>
        <fullName evidence="9">MFS family arabinose efflux permease</fullName>
    </submittedName>
</protein>
<organism evidence="9 10">
    <name type="scientific">Pseudarthrobacter oxydans</name>
    <name type="common">Arthrobacter oxydans</name>
    <dbReference type="NCBI Taxonomy" id="1671"/>
    <lineage>
        <taxon>Bacteria</taxon>
        <taxon>Bacillati</taxon>
        <taxon>Actinomycetota</taxon>
        <taxon>Actinomycetes</taxon>
        <taxon>Micrococcales</taxon>
        <taxon>Micrococcaceae</taxon>
        <taxon>Pseudarthrobacter</taxon>
    </lineage>
</organism>
<dbReference type="PANTHER" id="PTHR43124:SF3">
    <property type="entry name" value="CHLORAMPHENICOL EFFLUX PUMP RV0191"/>
    <property type="match status" value="1"/>
</dbReference>
<dbReference type="GO" id="GO:0022857">
    <property type="term" value="F:transmembrane transporter activity"/>
    <property type="evidence" value="ECO:0007669"/>
    <property type="project" value="InterPro"/>
</dbReference>
<feature type="transmembrane region" description="Helical" evidence="7">
    <location>
        <begin position="235"/>
        <end position="258"/>
    </location>
</feature>
<evidence type="ECO:0000256" key="5">
    <source>
        <dbReference type="ARBA" id="ARBA00023136"/>
    </source>
</evidence>
<keyword evidence="3 7" id="KW-0812">Transmembrane</keyword>
<feature type="transmembrane region" description="Helical" evidence="7">
    <location>
        <begin position="88"/>
        <end position="107"/>
    </location>
</feature>
<feature type="region of interest" description="Disordered" evidence="6">
    <location>
        <begin position="1"/>
        <end position="32"/>
    </location>
</feature>
<keyword evidence="4 7" id="KW-1133">Transmembrane helix</keyword>
<comment type="caution">
    <text evidence="9">The sequence shown here is derived from an EMBL/GenBank/DDBJ whole genome shotgun (WGS) entry which is preliminary data.</text>
</comment>
<evidence type="ECO:0000256" key="3">
    <source>
        <dbReference type="ARBA" id="ARBA00022692"/>
    </source>
</evidence>
<dbReference type="SUPFAM" id="SSF103473">
    <property type="entry name" value="MFS general substrate transporter"/>
    <property type="match status" value="1"/>
</dbReference>
<dbReference type="GeneID" id="97423456"/>
<feature type="transmembrane region" description="Helical" evidence="7">
    <location>
        <begin position="201"/>
        <end position="223"/>
    </location>
</feature>
<evidence type="ECO:0000313" key="10">
    <source>
        <dbReference type="Proteomes" id="UP001262032"/>
    </source>
</evidence>
<evidence type="ECO:0000313" key="9">
    <source>
        <dbReference type="EMBL" id="MDR7165049.1"/>
    </source>
</evidence>
<feature type="transmembrane region" description="Helical" evidence="7">
    <location>
        <begin position="47"/>
        <end position="68"/>
    </location>
</feature>
<dbReference type="AlphaFoldDB" id="A0AAW8NEP5"/>
<keyword evidence="2" id="KW-1003">Cell membrane</keyword>
<dbReference type="RefSeq" id="WP_310113140.1">
    <property type="nucleotide sequence ID" value="NZ_JAVDTN010000011.1"/>
</dbReference>
<dbReference type="Proteomes" id="UP001262032">
    <property type="component" value="Unassembled WGS sequence"/>
</dbReference>
<evidence type="ECO:0000256" key="1">
    <source>
        <dbReference type="ARBA" id="ARBA00004651"/>
    </source>
</evidence>
<dbReference type="CDD" id="cd17324">
    <property type="entry name" value="MFS_NepI_like"/>
    <property type="match status" value="1"/>
</dbReference>
<feature type="domain" description="Major facilitator superfamily (MFS) profile" evidence="8">
    <location>
        <begin position="49"/>
        <end position="418"/>
    </location>
</feature>
<sequence length="423" mass="42905">MTRATLEDGAREAPIDALPSENTSITDETKNLGPANGLSVPAGRFPWAALLVMALMGFLLISTETMPAGLLPQIASGLDITEGTAGQFVSAYALGTVLAAMPAVALTRGLRRKPVFLAGILGFLAANLITAFSTDIVLSLGARLLAGAFSGLLWGMTAGYARRITAPHHAGRALSVASVGTPVGLAVGTPFGSWLGTALDWRWSFGVLSLLTVATLLLAFFLVPDAPGQRAGTRVPLARVLAIPGVAVVLGVIVSWMLGHNMMYTYIGSYLRAASLDLPVDVALVVFGAAAIVGIAITGAVIDKGLRRLVLLSLGSFMVAGVIFIVGHASVVAVLAAIVLWGIAFGGAAAQLQTAISAASGDNADVANSMLGVAFNLAIFAAGVAGAVVISTFDGMVLPAALVGLAAVALAVAVAGRRTAFPR</sequence>
<dbReference type="PROSITE" id="PS50850">
    <property type="entry name" value="MFS"/>
    <property type="match status" value="1"/>
</dbReference>
<gene>
    <name evidence="9" type="ORF">J2X12_003094</name>
</gene>
<name>A0AAW8NEP5_PSEOX</name>
<feature type="transmembrane region" description="Helical" evidence="7">
    <location>
        <begin position="396"/>
        <end position="416"/>
    </location>
</feature>
<comment type="subcellular location">
    <subcellularLocation>
        <location evidence="1">Cell membrane</location>
        <topology evidence="1">Multi-pass membrane protein</topology>
    </subcellularLocation>
</comment>
<dbReference type="Pfam" id="PF07690">
    <property type="entry name" value="MFS_1"/>
    <property type="match status" value="1"/>
</dbReference>
<feature type="transmembrane region" description="Helical" evidence="7">
    <location>
        <begin position="332"/>
        <end position="350"/>
    </location>
</feature>
<dbReference type="PANTHER" id="PTHR43124">
    <property type="entry name" value="PURINE EFFLUX PUMP PBUE"/>
    <property type="match status" value="1"/>
</dbReference>
<dbReference type="EMBL" id="JAVDWN010000011">
    <property type="protein sequence ID" value="MDR7165049.1"/>
    <property type="molecule type" value="Genomic_DNA"/>
</dbReference>
<reference evidence="9" key="1">
    <citation type="submission" date="2023-07" db="EMBL/GenBank/DDBJ databases">
        <title>Sorghum-associated microbial communities from plants grown in Nebraska, USA.</title>
        <authorList>
            <person name="Schachtman D."/>
        </authorList>
    </citation>
    <scope>NUCLEOTIDE SEQUENCE</scope>
    <source>
        <strain evidence="9">BE261</strain>
    </source>
</reference>
<evidence type="ECO:0000256" key="4">
    <source>
        <dbReference type="ARBA" id="ARBA00022989"/>
    </source>
</evidence>
<evidence type="ECO:0000256" key="7">
    <source>
        <dbReference type="SAM" id="Phobius"/>
    </source>
</evidence>
<keyword evidence="5 7" id="KW-0472">Membrane</keyword>
<evidence type="ECO:0000256" key="2">
    <source>
        <dbReference type="ARBA" id="ARBA00022475"/>
    </source>
</evidence>
<dbReference type="InterPro" id="IPR050189">
    <property type="entry name" value="MFS_Efflux_Transporters"/>
</dbReference>
<dbReference type="InterPro" id="IPR036259">
    <property type="entry name" value="MFS_trans_sf"/>
</dbReference>
<evidence type="ECO:0000256" key="6">
    <source>
        <dbReference type="SAM" id="MobiDB-lite"/>
    </source>
</evidence>
<feature type="transmembrane region" description="Helical" evidence="7">
    <location>
        <begin position="278"/>
        <end position="302"/>
    </location>
</feature>
<dbReference type="Gene3D" id="1.20.1250.20">
    <property type="entry name" value="MFS general substrate transporter like domains"/>
    <property type="match status" value="1"/>
</dbReference>
<feature type="transmembrane region" description="Helical" evidence="7">
    <location>
        <begin position="114"/>
        <end position="134"/>
    </location>
</feature>
<dbReference type="InterPro" id="IPR020846">
    <property type="entry name" value="MFS_dom"/>
</dbReference>